<proteinExistence type="predicted"/>
<accession>A0AAW0RZZ2</accession>
<sequence length="228" mass="24364">MSFTINPRVLSILSLAVVSVAGQWTGAYNTTARSSNLLTPGSKCLIQGFAKRPYTAVYPCTCTGGTVAADCNWVDRRITYNAVRNADCKCATTTDMKQETNALNAYTESNPNAVNKCACDPPKAGEGEPDADGLIVPARECWCPAQGLKKTSGLKEAEQGEAVLEELLGPVDAAAVKKCSTELDNSKLTKPKICDFFNHYKDAEINGDLQANIPSCTVALLTEICKSN</sequence>
<dbReference type="EMBL" id="JAAHCF010000123">
    <property type="protein sequence ID" value="KAK8147857.1"/>
    <property type="molecule type" value="Genomic_DNA"/>
</dbReference>
<protein>
    <submittedName>
        <fullName evidence="2">Uncharacterized protein</fullName>
    </submittedName>
</protein>
<feature type="chain" id="PRO_5043373605" evidence="1">
    <location>
        <begin position="23"/>
        <end position="228"/>
    </location>
</feature>
<evidence type="ECO:0000313" key="3">
    <source>
        <dbReference type="Proteomes" id="UP001397290"/>
    </source>
</evidence>
<feature type="signal peptide" evidence="1">
    <location>
        <begin position="1"/>
        <end position="22"/>
    </location>
</feature>
<dbReference type="Proteomes" id="UP001397290">
    <property type="component" value="Unassembled WGS sequence"/>
</dbReference>
<keyword evidence="3" id="KW-1185">Reference proteome</keyword>
<reference evidence="2 3" key="1">
    <citation type="submission" date="2020-02" db="EMBL/GenBank/DDBJ databases">
        <title>Comparative genomics of the hypocrealean fungal genus Beauvera.</title>
        <authorList>
            <person name="Showalter D.N."/>
            <person name="Bushley K.E."/>
            <person name="Rehner S.A."/>
        </authorList>
    </citation>
    <scope>NUCLEOTIDE SEQUENCE [LARGE SCALE GENOMIC DNA]</scope>
    <source>
        <strain evidence="2 3">ARSEF4384</strain>
    </source>
</reference>
<gene>
    <name evidence="2" type="ORF">G3M48_000920</name>
</gene>
<evidence type="ECO:0000313" key="2">
    <source>
        <dbReference type="EMBL" id="KAK8147857.1"/>
    </source>
</evidence>
<name>A0AAW0RZZ2_9HYPO</name>
<comment type="caution">
    <text evidence="2">The sequence shown here is derived from an EMBL/GenBank/DDBJ whole genome shotgun (WGS) entry which is preliminary data.</text>
</comment>
<keyword evidence="1" id="KW-0732">Signal</keyword>
<dbReference type="AlphaFoldDB" id="A0AAW0RZZ2"/>
<organism evidence="2 3">
    <name type="scientific">Beauveria asiatica</name>
    <dbReference type="NCBI Taxonomy" id="1069075"/>
    <lineage>
        <taxon>Eukaryota</taxon>
        <taxon>Fungi</taxon>
        <taxon>Dikarya</taxon>
        <taxon>Ascomycota</taxon>
        <taxon>Pezizomycotina</taxon>
        <taxon>Sordariomycetes</taxon>
        <taxon>Hypocreomycetidae</taxon>
        <taxon>Hypocreales</taxon>
        <taxon>Cordycipitaceae</taxon>
        <taxon>Beauveria</taxon>
    </lineage>
</organism>
<evidence type="ECO:0000256" key="1">
    <source>
        <dbReference type="SAM" id="SignalP"/>
    </source>
</evidence>